<proteinExistence type="predicted"/>
<dbReference type="AlphaFoldDB" id="A0A2I1HEI1"/>
<sequence length="157" mass="18591">MESITTTNILHTIFNRNDITFSEVINYGIQFDRADILLNSFDINEDASLIHIIYWEEALNNGNIKIINNNYNFKKESKYISELKLMYKSNFWNSMIAFFGLALVLHRPIESLFPNTNNKFMNQIYNRIILPRQNTKDLPKCIIMWNSCSAKQFQMTY</sequence>
<keyword evidence="2" id="KW-1185">Reference proteome</keyword>
<evidence type="ECO:0000313" key="1">
    <source>
        <dbReference type="EMBL" id="PKY57282.1"/>
    </source>
</evidence>
<evidence type="ECO:0000313" key="2">
    <source>
        <dbReference type="Proteomes" id="UP000234323"/>
    </source>
</evidence>
<comment type="caution">
    <text evidence="1">The sequence shown here is derived from an EMBL/GenBank/DDBJ whole genome shotgun (WGS) entry which is preliminary data.</text>
</comment>
<organism evidence="1 2">
    <name type="scientific">Rhizophagus irregularis</name>
    <dbReference type="NCBI Taxonomy" id="588596"/>
    <lineage>
        <taxon>Eukaryota</taxon>
        <taxon>Fungi</taxon>
        <taxon>Fungi incertae sedis</taxon>
        <taxon>Mucoromycota</taxon>
        <taxon>Glomeromycotina</taxon>
        <taxon>Glomeromycetes</taxon>
        <taxon>Glomerales</taxon>
        <taxon>Glomeraceae</taxon>
        <taxon>Rhizophagus</taxon>
    </lineage>
</organism>
<reference evidence="1 2" key="1">
    <citation type="submission" date="2015-10" db="EMBL/GenBank/DDBJ databases">
        <title>Genome analyses suggest a sexual origin of heterokaryosis in a supposedly ancient asexual fungus.</title>
        <authorList>
            <person name="Ropars J."/>
            <person name="Sedzielewska K."/>
            <person name="Noel J."/>
            <person name="Charron P."/>
            <person name="Farinelli L."/>
            <person name="Marton T."/>
            <person name="Kruger M."/>
            <person name="Pelin A."/>
            <person name="Brachmann A."/>
            <person name="Corradi N."/>
        </authorList>
    </citation>
    <scope>NUCLEOTIDE SEQUENCE [LARGE SCALE GENOMIC DNA]</scope>
    <source>
        <strain evidence="1 2">A4</strain>
    </source>
</reference>
<dbReference type="EMBL" id="LLXI01002495">
    <property type="protein sequence ID" value="PKY57282.1"/>
    <property type="molecule type" value="Genomic_DNA"/>
</dbReference>
<accession>A0A2I1HEI1</accession>
<name>A0A2I1HEI1_9GLOM</name>
<gene>
    <name evidence="1" type="ORF">RhiirA4_478239</name>
</gene>
<protein>
    <submittedName>
        <fullName evidence="1">Uncharacterized protein</fullName>
    </submittedName>
</protein>
<dbReference type="Proteomes" id="UP000234323">
    <property type="component" value="Unassembled WGS sequence"/>
</dbReference>